<organism evidence="2 3">
    <name type="scientific">Adineta steineri</name>
    <dbReference type="NCBI Taxonomy" id="433720"/>
    <lineage>
        <taxon>Eukaryota</taxon>
        <taxon>Metazoa</taxon>
        <taxon>Spiralia</taxon>
        <taxon>Gnathifera</taxon>
        <taxon>Rotifera</taxon>
        <taxon>Eurotatoria</taxon>
        <taxon>Bdelloidea</taxon>
        <taxon>Adinetida</taxon>
        <taxon>Adinetidae</taxon>
        <taxon>Adineta</taxon>
    </lineage>
</organism>
<feature type="domain" description="Ribosomal protein eL8/eL30/eS12/Gadd45" evidence="1">
    <location>
        <begin position="50"/>
        <end position="120"/>
    </location>
</feature>
<keyword evidence="3" id="KW-1185">Reference proteome</keyword>
<dbReference type="PANTHER" id="PTHR46948:SF1">
    <property type="entry name" value="RIBONUCLEASE P PROTEIN SUBUNIT P38"/>
    <property type="match status" value="1"/>
</dbReference>
<dbReference type="Gene3D" id="3.30.1330.30">
    <property type="match status" value="1"/>
</dbReference>
<evidence type="ECO:0000259" key="1">
    <source>
        <dbReference type="Pfam" id="PF01248"/>
    </source>
</evidence>
<name>A0A815NHU8_9BILA</name>
<dbReference type="EMBL" id="CAJNOM010000440">
    <property type="protein sequence ID" value="CAF1439858.1"/>
    <property type="molecule type" value="Genomic_DNA"/>
</dbReference>
<dbReference type="GO" id="GO:0004526">
    <property type="term" value="F:ribonuclease P activity"/>
    <property type="evidence" value="ECO:0007669"/>
    <property type="project" value="TreeGrafter"/>
</dbReference>
<dbReference type="Proteomes" id="UP000663832">
    <property type="component" value="Unassembled WGS sequence"/>
</dbReference>
<sequence>MKVYVAAPGQHNWPTIPDDIQDRLLAILTENLNDEYLEISLKRTRKKSSDIKKHPIKQHLAIGLRCVMRSLKQNQCSLVFVCNSLTPLILTKPILLLSQMHSIPAIRIKNLSTILTKTFAIPHCATIGFKLTYQENSQLKNLVDNLLQIINGCDKPSLESSSSSSSSINFIPGKIIAPYQNPKRISAGVQKKKKKIIKK</sequence>
<protein>
    <recommendedName>
        <fullName evidence="1">Ribosomal protein eL8/eL30/eS12/Gadd45 domain-containing protein</fullName>
    </recommendedName>
</protein>
<dbReference type="AlphaFoldDB" id="A0A815NHU8"/>
<dbReference type="OrthoDB" id="20109at2759"/>
<dbReference type="SUPFAM" id="SSF55315">
    <property type="entry name" value="L30e-like"/>
    <property type="match status" value="1"/>
</dbReference>
<dbReference type="GO" id="GO:0000172">
    <property type="term" value="C:ribonuclease MRP complex"/>
    <property type="evidence" value="ECO:0007669"/>
    <property type="project" value="InterPro"/>
</dbReference>
<dbReference type="InterPro" id="IPR004038">
    <property type="entry name" value="Ribosomal_eL8/eL30/eS12/Gad45"/>
</dbReference>
<dbReference type="GO" id="GO:0001682">
    <property type="term" value="P:tRNA 5'-leader removal"/>
    <property type="evidence" value="ECO:0007669"/>
    <property type="project" value="InterPro"/>
</dbReference>
<dbReference type="GO" id="GO:0005655">
    <property type="term" value="C:nucleolar ribonuclease P complex"/>
    <property type="evidence" value="ECO:0007669"/>
    <property type="project" value="InterPro"/>
</dbReference>
<dbReference type="GO" id="GO:0033204">
    <property type="term" value="F:ribonuclease P RNA binding"/>
    <property type="evidence" value="ECO:0007669"/>
    <property type="project" value="TreeGrafter"/>
</dbReference>
<dbReference type="Pfam" id="PF01248">
    <property type="entry name" value="Ribosomal_L7Ae"/>
    <property type="match status" value="1"/>
</dbReference>
<gene>
    <name evidence="2" type="ORF">QVE165_LOCUS39541</name>
</gene>
<proteinExistence type="predicted"/>
<dbReference type="InterPro" id="IPR029064">
    <property type="entry name" value="Ribosomal_eL30-like_sf"/>
</dbReference>
<dbReference type="GO" id="GO:0001650">
    <property type="term" value="C:fibrillar center"/>
    <property type="evidence" value="ECO:0007669"/>
    <property type="project" value="TreeGrafter"/>
</dbReference>
<dbReference type="PANTHER" id="PTHR46948">
    <property type="entry name" value="RIBONUCLEASE P PROTEIN SUBUNIT P38"/>
    <property type="match status" value="1"/>
</dbReference>
<dbReference type="InterPro" id="IPR042848">
    <property type="entry name" value="Rpp38"/>
</dbReference>
<accession>A0A815NHU8</accession>
<evidence type="ECO:0000313" key="3">
    <source>
        <dbReference type="Proteomes" id="UP000663832"/>
    </source>
</evidence>
<reference evidence="2" key="1">
    <citation type="submission" date="2021-02" db="EMBL/GenBank/DDBJ databases">
        <authorList>
            <person name="Nowell W R."/>
        </authorList>
    </citation>
    <scope>NUCLEOTIDE SEQUENCE</scope>
</reference>
<comment type="caution">
    <text evidence="2">The sequence shown here is derived from an EMBL/GenBank/DDBJ whole genome shotgun (WGS) entry which is preliminary data.</text>
</comment>
<evidence type="ECO:0000313" key="2">
    <source>
        <dbReference type="EMBL" id="CAF1439858.1"/>
    </source>
</evidence>